<keyword evidence="1" id="KW-0805">Transcription regulation</keyword>
<evidence type="ECO:0000256" key="2">
    <source>
        <dbReference type="ARBA" id="ARBA00023163"/>
    </source>
</evidence>
<feature type="domain" description="DUF2087" evidence="3">
    <location>
        <begin position="186"/>
        <end position="254"/>
    </location>
</feature>
<evidence type="ECO:0000256" key="1">
    <source>
        <dbReference type="ARBA" id="ARBA00023015"/>
    </source>
</evidence>
<dbReference type="Gene3D" id="1.10.10.10">
    <property type="entry name" value="Winged helix-like DNA-binding domain superfamily/Winged helix DNA-binding domain"/>
    <property type="match status" value="1"/>
</dbReference>
<evidence type="ECO:0000313" key="5">
    <source>
        <dbReference type="Proteomes" id="UP000618460"/>
    </source>
</evidence>
<dbReference type="AlphaFoldDB" id="A0A917WYU0"/>
<dbReference type="InterPro" id="IPR036388">
    <property type="entry name" value="WH-like_DNA-bd_sf"/>
</dbReference>
<dbReference type="RefSeq" id="WP_117157118.1">
    <property type="nucleotide sequence ID" value="NZ_BMLG01000025.1"/>
</dbReference>
<evidence type="ECO:0000259" key="3">
    <source>
        <dbReference type="Pfam" id="PF09860"/>
    </source>
</evidence>
<keyword evidence="5" id="KW-1185">Reference proteome</keyword>
<organism evidence="4 5">
    <name type="scientific">Paraliobacillus quinghaiensis</name>
    <dbReference type="NCBI Taxonomy" id="470815"/>
    <lineage>
        <taxon>Bacteria</taxon>
        <taxon>Bacillati</taxon>
        <taxon>Bacillota</taxon>
        <taxon>Bacilli</taxon>
        <taxon>Bacillales</taxon>
        <taxon>Bacillaceae</taxon>
        <taxon>Paraliobacillus</taxon>
    </lineage>
</organism>
<reference evidence="4" key="2">
    <citation type="submission" date="2020-09" db="EMBL/GenBank/DDBJ databases">
        <authorList>
            <person name="Sun Q."/>
            <person name="Zhou Y."/>
        </authorList>
    </citation>
    <scope>NUCLEOTIDE SEQUENCE</scope>
    <source>
        <strain evidence="4">CGMCC 1.6333</strain>
    </source>
</reference>
<gene>
    <name evidence="4" type="ORF">GCM10011351_29010</name>
</gene>
<dbReference type="SUPFAM" id="SSF46894">
    <property type="entry name" value="C-terminal effector domain of the bipartite response regulators"/>
    <property type="match status" value="1"/>
</dbReference>
<dbReference type="InterPro" id="IPR016032">
    <property type="entry name" value="Sig_transdc_resp-reg_C-effctor"/>
</dbReference>
<evidence type="ECO:0000313" key="4">
    <source>
        <dbReference type="EMBL" id="GGM40995.1"/>
    </source>
</evidence>
<comment type="caution">
    <text evidence="4">The sequence shown here is derived from an EMBL/GenBank/DDBJ whole genome shotgun (WGS) entry which is preliminary data.</text>
</comment>
<protein>
    <submittedName>
        <fullName evidence="4">Transcriptional regulator</fullName>
    </submittedName>
</protein>
<dbReference type="EMBL" id="BMLG01000025">
    <property type="protein sequence ID" value="GGM40995.1"/>
    <property type="molecule type" value="Genomic_DNA"/>
</dbReference>
<dbReference type="InterPro" id="IPR018656">
    <property type="entry name" value="DUF2087"/>
</dbReference>
<proteinExistence type="predicted"/>
<name>A0A917WYU0_9BACI</name>
<dbReference type="GO" id="GO:0006355">
    <property type="term" value="P:regulation of DNA-templated transcription"/>
    <property type="evidence" value="ECO:0007669"/>
    <property type="project" value="InterPro"/>
</dbReference>
<keyword evidence="2" id="KW-0804">Transcription</keyword>
<dbReference type="Proteomes" id="UP000618460">
    <property type="component" value="Unassembled WGS sequence"/>
</dbReference>
<dbReference type="Pfam" id="PF09860">
    <property type="entry name" value="DUF2087"/>
    <property type="match status" value="1"/>
</dbReference>
<dbReference type="GO" id="GO:0003677">
    <property type="term" value="F:DNA binding"/>
    <property type="evidence" value="ECO:0007669"/>
    <property type="project" value="InterPro"/>
</dbReference>
<reference evidence="4" key="1">
    <citation type="journal article" date="2014" name="Int. J. Syst. Evol. Microbiol.">
        <title>Complete genome sequence of Corynebacterium casei LMG S-19264T (=DSM 44701T), isolated from a smear-ripened cheese.</title>
        <authorList>
            <consortium name="US DOE Joint Genome Institute (JGI-PGF)"/>
            <person name="Walter F."/>
            <person name="Albersmeier A."/>
            <person name="Kalinowski J."/>
            <person name="Ruckert C."/>
        </authorList>
    </citation>
    <scope>NUCLEOTIDE SEQUENCE</scope>
    <source>
        <strain evidence="4">CGMCC 1.6333</strain>
    </source>
</reference>
<sequence length="256" mass="29938">MSVDELFWNASVEELKNGYIYDNSNEQFTCIVCNESYQKGIIYPSDGVLYEAELAIKHHIRQQHGSMFHYLINMDKKYTGITAVQKEILGHFKSGLSDKEIAAELGSGSTSTIRTHRFKLKEKEKQAKIFLSLMELLNSEEEQGKDEEKLITIHKGATMVDDRYAITEQEREKVLTTYFKQGLKGKLSQFPSKEKRKIIVLQHILKRFDANKTYTEKEVNEIIKQVFDDFVTIRRYFIEYGFMLRNKDGSSYWLNK</sequence>
<dbReference type="OrthoDB" id="9789954at2"/>
<accession>A0A917WYU0</accession>